<name>A0A5M9YRX8_9LACO</name>
<dbReference type="RefSeq" id="WP_150398147.1">
    <property type="nucleotide sequence ID" value="NZ_CP047415.1"/>
</dbReference>
<gene>
    <name evidence="1" type="ORF">GTO85_06485</name>
</gene>
<dbReference type="EMBL" id="CP047415">
    <property type="protein sequence ID" value="QLL74030.1"/>
    <property type="molecule type" value="Genomic_DNA"/>
</dbReference>
<evidence type="ECO:0000313" key="2">
    <source>
        <dbReference type="Proteomes" id="UP000510660"/>
    </source>
</evidence>
<dbReference type="Proteomes" id="UP000510660">
    <property type="component" value="Chromosome"/>
</dbReference>
<proteinExistence type="predicted"/>
<protein>
    <submittedName>
        <fullName evidence="1">Uncharacterized protein</fullName>
    </submittedName>
</protein>
<organism evidence="1 2">
    <name type="scientific">Lactobacillus crispatus</name>
    <dbReference type="NCBI Taxonomy" id="47770"/>
    <lineage>
        <taxon>Bacteria</taxon>
        <taxon>Bacillati</taxon>
        <taxon>Bacillota</taxon>
        <taxon>Bacilli</taxon>
        <taxon>Lactobacillales</taxon>
        <taxon>Lactobacillaceae</taxon>
        <taxon>Lactobacillus</taxon>
    </lineage>
</organism>
<dbReference type="AlphaFoldDB" id="A0A5M9YRX8"/>
<accession>A0A5M9YRX8</accession>
<sequence>MKINISSLAKNAKLLPSKKLIPSRDFKIKKLDHDCQGYLDFRQENIGPSLTGTAIDYLTRSFLLHDPDAYRLAIAAVNLIGTDKQKQDLREDILAYEDLTNKADNIVDLSDDAFYLILKISAWEEAFRCGQYLPIEQRPSKQTIKQYTLMIERTSNFFKKYGQPIEIGYLSYTENGQVNGDGDYLLPKIIVDMKVSKRMMTADWVRQLLLYYVLLRSKKVTTDEIEKLMIFNPRYDQAAYVNVKDIDYNVLDFVLDQAEYVSKL</sequence>
<reference evidence="1 2" key="1">
    <citation type="submission" date="2020-01" db="EMBL/GenBank/DDBJ databases">
        <title>Complete and circular genome sequences of six lactobacillus isolates from horses.</title>
        <authorList>
            <person name="Hassan H.M."/>
        </authorList>
    </citation>
    <scope>NUCLEOTIDE SEQUENCE [LARGE SCALE GENOMIC DNA]</scope>
    <source>
        <strain evidence="1 2">1D</strain>
    </source>
</reference>
<evidence type="ECO:0000313" key="1">
    <source>
        <dbReference type="EMBL" id="QLL74030.1"/>
    </source>
</evidence>